<dbReference type="Pfam" id="PF00534">
    <property type="entry name" value="Glycos_transf_1"/>
    <property type="match status" value="1"/>
</dbReference>
<comment type="caution">
    <text evidence="2">The sequence shown here is derived from an EMBL/GenBank/DDBJ whole genome shotgun (WGS) entry which is preliminary data.</text>
</comment>
<gene>
    <name evidence="2" type="ORF">CHU95_19170</name>
</gene>
<organism evidence="2 3">
    <name type="scientific">Niveispirillum lacus</name>
    <dbReference type="NCBI Taxonomy" id="1981099"/>
    <lineage>
        <taxon>Bacteria</taxon>
        <taxon>Pseudomonadati</taxon>
        <taxon>Pseudomonadota</taxon>
        <taxon>Alphaproteobacteria</taxon>
        <taxon>Rhodospirillales</taxon>
        <taxon>Azospirillaceae</taxon>
        <taxon>Niveispirillum</taxon>
    </lineage>
</organism>
<dbReference type="EMBL" id="NOXU01000031">
    <property type="protein sequence ID" value="OYQ32861.1"/>
    <property type="molecule type" value="Genomic_DNA"/>
</dbReference>
<evidence type="ECO:0000313" key="3">
    <source>
        <dbReference type="Proteomes" id="UP000216998"/>
    </source>
</evidence>
<dbReference type="Gene3D" id="3.40.50.2000">
    <property type="entry name" value="Glycogen Phosphorylase B"/>
    <property type="match status" value="1"/>
</dbReference>
<proteinExistence type="predicted"/>
<dbReference type="InterPro" id="IPR001296">
    <property type="entry name" value="Glyco_trans_1"/>
</dbReference>
<keyword evidence="3" id="KW-1185">Reference proteome</keyword>
<dbReference type="SUPFAM" id="SSF53756">
    <property type="entry name" value="UDP-Glycosyltransferase/glycogen phosphorylase"/>
    <property type="match status" value="1"/>
</dbReference>
<protein>
    <recommendedName>
        <fullName evidence="1">Glycosyl transferase family 1 domain-containing protein</fullName>
    </recommendedName>
</protein>
<reference evidence="2 3" key="1">
    <citation type="submission" date="2017-07" db="EMBL/GenBank/DDBJ databases">
        <title>Niveispirillum cyanobacteriorum sp. nov., isolated from cyanobacterial aggregates in a eutrophic lake.</title>
        <authorList>
            <person name="Cai H."/>
        </authorList>
    </citation>
    <scope>NUCLEOTIDE SEQUENCE [LARGE SCALE GENOMIC DNA]</scope>
    <source>
        <strain evidence="3">TH1-14</strain>
    </source>
</reference>
<sequence length="375" mass="40566">MSKSLKVAFVTPYNPHSLRDWSGTPFYAYRALQRVFNEVCHIPCPIVGTFQRLALKVGARFGVDTAREPLISTLFCREIEGRLNACSPDIVIGLSASVILSRLRTAAPMLHISDATYAAMSGYYPGEFAGVSARSKRLGNAMDAASLSRSAAAVLSSDWAAQSAREDYQIPADRVHVLPLGANLDPDTVAVTDRQTDKCRLFFLGVDWKRKGGDIVHEAFQCLRARGLDVELHIAGCTAPVDGPGIYQHGFLSKGDPQQYARLKSLFSTASFLFVPSRQEAFGLVFAEASAVGLPNISTATGGIPSVVSDSVNGVLLPLSANGAHYADRIAALWSDQQVYSRMQQACEERFHACLSWDAWGQAVARISGAVTARH</sequence>
<dbReference type="PANTHER" id="PTHR12526:SF637">
    <property type="entry name" value="GLYCOSYLTRANSFERASE EPSF-RELATED"/>
    <property type="match status" value="1"/>
</dbReference>
<evidence type="ECO:0000313" key="2">
    <source>
        <dbReference type="EMBL" id="OYQ32861.1"/>
    </source>
</evidence>
<dbReference type="GO" id="GO:0016757">
    <property type="term" value="F:glycosyltransferase activity"/>
    <property type="evidence" value="ECO:0007669"/>
    <property type="project" value="InterPro"/>
</dbReference>
<dbReference type="AlphaFoldDB" id="A0A255YUJ8"/>
<dbReference type="Proteomes" id="UP000216998">
    <property type="component" value="Unassembled WGS sequence"/>
</dbReference>
<evidence type="ECO:0000259" key="1">
    <source>
        <dbReference type="Pfam" id="PF00534"/>
    </source>
</evidence>
<dbReference type="PANTHER" id="PTHR12526">
    <property type="entry name" value="GLYCOSYLTRANSFERASE"/>
    <property type="match status" value="1"/>
</dbReference>
<dbReference type="CDD" id="cd03801">
    <property type="entry name" value="GT4_PimA-like"/>
    <property type="match status" value="1"/>
</dbReference>
<name>A0A255YUJ8_9PROT</name>
<accession>A0A255YUJ8</accession>
<feature type="domain" description="Glycosyl transferase family 1" evidence="1">
    <location>
        <begin position="194"/>
        <end position="347"/>
    </location>
</feature>